<sequence>MSTAPVKPPHHHHHQPQQQPPQQQRQHQHQQHQHQHQHQQPLHNFSLPSFLKWPSANGSGRVRRDPHPPRAPASPNRSNGVGRAEGDPNPKKEDLDGDGTVEGEDGRKPWNLRPRRGVVPTAVAAVGARNGEQEGGAGNRSRRNGDGGEHKKEEKEEGKKRRRLWIALTKEEIEEDVFIMTGCRPSRRPKKRNKTEQKQLDSVFPGLWLVGMTADAYRVAEAPAKR</sequence>
<reference evidence="2" key="1">
    <citation type="journal article" date="2023" name="Front. Plant Sci.">
        <title>Chromosomal-level genome assembly of Melastoma candidum provides insights into trichome evolution.</title>
        <authorList>
            <person name="Zhong Y."/>
            <person name="Wu W."/>
            <person name="Sun C."/>
            <person name="Zou P."/>
            <person name="Liu Y."/>
            <person name="Dai S."/>
            <person name="Zhou R."/>
        </authorList>
    </citation>
    <scope>NUCLEOTIDE SEQUENCE [LARGE SCALE GENOMIC DNA]</scope>
</reference>
<name>A0ACB9NPN7_9MYRT</name>
<keyword evidence="2" id="KW-1185">Reference proteome</keyword>
<proteinExistence type="predicted"/>
<gene>
    <name evidence="1" type="ORF">MLD38_023513</name>
</gene>
<comment type="caution">
    <text evidence="1">The sequence shown here is derived from an EMBL/GenBank/DDBJ whole genome shotgun (WGS) entry which is preliminary data.</text>
</comment>
<organism evidence="1 2">
    <name type="scientific">Melastoma candidum</name>
    <dbReference type="NCBI Taxonomy" id="119954"/>
    <lineage>
        <taxon>Eukaryota</taxon>
        <taxon>Viridiplantae</taxon>
        <taxon>Streptophyta</taxon>
        <taxon>Embryophyta</taxon>
        <taxon>Tracheophyta</taxon>
        <taxon>Spermatophyta</taxon>
        <taxon>Magnoliopsida</taxon>
        <taxon>eudicotyledons</taxon>
        <taxon>Gunneridae</taxon>
        <taxon>Pentapetalae</taxon>
        <taxon>rosids</taxon>
        <taxon>malvids</taxon>
        <taxon>Myrtales</taxon>
        <taxon>Melastomataceae</taxon>
        <taxon>Melastomatoideae</taxon>
        <taxon>Melastomateae</taxon>
        <taxon>Melastoma</taxon>
    </lineage>
</organism>
<dbReference type="Proteomes" id="UP001057402">
    <property type="component" value="Chromosome 7"/>
</dbReference>
<evidence type="ECO:0000313" key="1">
    <source>
        <dbReference type="EMBL" id="KAI4338455.1"/>
    </source>
</evidence>
<accession>A0ACB9NPN7</accession>
<evidence type="ECO:0000313" key="2">
    <source>
        <dbReference type="Proteomes" id="UP001057402"/>
    </source>
</evidence>
<protein>
    <submittedName>
        <fullName evidence="1">Uncharacterized protein</fullName>
    </submittedName>
</protein>
<dbReference type="EMBL" id="CM042886">
    <property type="protein sequence ID" value="KAI4338455.1"/>
    <property type="molecule type" value="Genomic_DNA"/>
</dbReference>